<keyword evidence="1" id="KW-1133">Transmembrane helix</keyword>
<sequence length="191" mass="21442">MNSIGPKNDPLEEYLGSSNINGLIVSLLYYLPKGKMIGIIVERALILVRGERCCGREQRKVESLLEYLHVSNEKYESCLFPFRSGNRGVLSVGKLPRNFDESVTPLNKGPPLQFGGKSYAPMPLGGGTFLVFNFIQCMCIAVYLLLSMVIWVPALVLDCEPNIDFNRDIVFKRQYVNFPSSIANIYLVLLN</sequence>
<dbReference type="AlphaFoldDB" id="A0A2G2ZB09"/>
<dbReference type="Gramene" id="PHT79159">
    <property type="protein sequence ID" value="PHT79159"/>
    <property type="gene ID" value="T459_17211"/>
</dbReference>
<dbReference type="Proteomes" id="UP000222542">
    <property type="component" value="Unassembled WGS sequence"/>
</dbReference>
<feature type="domain" description="Ycf2 N-terminal" evidence="2">
    <location>
        <begin position="1"/>
        <end position="37"/>
    </location>
</feature>
<evidence type="ECO:0000313" key="3">
    <source>
        <dbReference type="EMBL" id="PHT79159.1"/>
    </source>
</evidence>
<name>A0A2G2ZB09_CAPAN</name>
<evidence type="ECO:0000256" key="1">
    <source>
        <dbReference type="SAM" id="Phobius"/>
    </source>
</evidence>
<keyword evidence="1" id="KW-0812">Transmembrane</keyword>
<dbReference type="STRING" id="4072.A0A2G2ZB09"/>
<reference evidence="3 4" key="2">
    <citation type="journal article" date="2017" name="Genome Biol.">
        <title>New reference genome sequences of hot pepper reveal the massive evolution of plant disease-resistance genes by retroduplication.</title>
        <authorList>
            <person name="Kim S."/>
            <person name="Park J."/>
            <person name="Yeom S.I."/>
            <person name="Kim Y.M."/>
            <person name="Seo E."/>
            <person name="Kim K.T."/>
            <person name="Kim M.S."/>
            <person name="Lee J.M."/>
            <person name="Cheong K."/>
            <person name="Shin H.S."/>
            <person name="Kim S.B."/>
            <person name="Han K."/>
            <person name="Lee J."/>
            <person name="Park M."/>
            <person name="Lee H.A."/>
            <person name="Lee H.Y."/>
            <person name="Lee Y."/>
            <person name="Oh S."/>
            <person name="Lee J.H."/>
            <person name="Choi E."/>
            <person name="Choi E."/>
            <person name="Lee S.E."/>
            <person name="Jeon J."/>
            <person name="Kim H."/>
            <person name="Choi G."/>
            <person name="Song H."/>
            <person name="Lee J."/>
            <person name="Lee S.C."/>
            <person name="Kwon J.K."/>
            <person name="Lee H.Y."/>
            <person name="Koo N."/>
            <person name="Hong Y."/>
            <person name="Kim R.W."/>
            <person name="Kang W.H."/>
            <person name="Huh J.H."/>
            <person name="Kang B.C."/>
            <person name="Yang T.J."/>
            <person name="Lee Y.H."/>
            <person name="Bennetzen J.L."/>
            <person name="Choi D."/>
        </authorList>
    </citation>
    <scope>NUCLEOTIDE SEQUENCE [LARGE SCALE GENOMIC DNA]</scope>
    <source>
        <strain evidence="4">cv. CM334</strain>
    </source>
</reference>
<dbReference type="Pfam" id="PF05695">
    <property type="entry name" value="Ycf2"/>
    <property type="match status" value="1"/>
</dbReference>
<feature type="transmembrane region" description="Helical" evidence="1">
    <location>
        <begin position="129"/>
        <end position="152"/>
    </location>
</feature>
<keyword evidence="4" id="KW-1185">Reference proteome</keyword>
<evidence type="ECO:0000259" key="2">
    <source>
        <dbReference type="Pfam" id="PF05695"/>
    </source>
</evidence>
<evidence type="ECO:0000313" key="4">
    <source>
        <dbReference type="Proteomes" id="UP000222542"/>
    </source>
</evidence>
<dbReference type="InterPro" id="IPR056777">
    <property type="entry name" value="Ycf2_N"/>
</dbReference>
<protein>
    <recommendedName>
        <fullName evidence="2">Ycf2 N-terminal domain-containing protein</fullName>
    </recommendedName>
</protein>
<keyword evidence="1" id="KW-0472">Membrane</keyword>
<dbReference type="EMBL" id="AYRZ02000006">
    <property type="protein sequence ID" value="PHT79159.1"/>
    <property type="molecule type" value="Genomic_DNA"/>
</dbReference>
<gene>
    <name evidence="3" type="ORF">T459_17211</name>
</gene>
<reference evidence="3 4" key="1">
    <citation type="journal article" date="2014" name="Nat. Genet.">
        <title>Genome sequence of the hot pepper provides insights into the evolution of pungency in Capsicum species.</title>
        <authorList>
            <person name="Kim S."/>
            <person name="Park M."/>
            <person name="Yeom S.I."/>
            <person name="Kim Y.M."/>
            <person name="Lee J.M."/>
            <person name="Lee H.A."/>
            <person name="Seo E."/>
            <person name="Choi J."/>
            <person name="Cheong K."/>
            <person name="Kim K.T."/>
            <person name="Jung K."/>
            <person name="Lee G.W."/>
            <person name="Oh S.K."/>
            <person name="Bae C."/>
            <person name="Kim S.B."/>
            <person name="Lee H.Y."/>
            <person name="Kim S.Y."/>
            <person name="Kim M.S."/>
            <person name="Kang B.C."/>
            <person name="Jo Y.D."/>
            <person name="Yang H.B."/>
            <person name="Jeong H.J."/>
            <person name="Kang W.H."/>
            <person name="Kwon J.K."/>
            <person name="Shin C."/>
            <person name="Lim J.Y."/>
            <person name="Park J.H."/>
            <person name="Huh J.H."/>
            <person name="Kim J.S."/>
            <person name="Kim B.D."/>
            <person name="Cohen O."/>
            <person name="Paran I."/>
            <person name="Suh M.C."/>
            <person name="Lee S.B."/>
            <person name="Kim Y.K."/>
            <person name="Shin Y."/>
            <person name="Noh S.J."/>
            <person name="Park J."/>
            <person name="Seo Y.S."/>
            <person name="Kwon S.Y."/>
            <person name="Kim H.A."/>
            <person name="Park J.M."/>
            <person name="Kim H.J."/>
            <person name="Choi S.B."/>
            <person name="Bosland P.W."/>
            <person name="Reeves G."/>
            <person name="Jo S.H."/>
            <person name="Lee B.W."/>
            <person name="Cho H.T."/>
            <person name="Choi H.S."/>
            <person name="Lee M.S."/>
            <person name="Yu Y."/>
            <person name="Do Choi Y."/>
            <person name="Park B.S."/>
            <person name="van Deynze A."/>
            <person name="Ashrafi H."/>
            <person name="Hill T."/>
            <person name="Kim W.T."/>
            <person name="Pai H.S."/>
            <person name="Ahn H.K."/>
            <person name="Yeam I."/>
            <person name="Giovannoni J.J."/>
            <person name="Rose J.K."/>
            <person name="Sorensen I."/>
            <person name="Lee S.J."/>
            <person name="Kim R.W."/>
            <person name="Choi I.Y."/>
            <person name="Choi B.S."/>
            <person name="Lim J.S."/>
            <person name="Lee Y.H."/>
            <person name="Choi D."/>
        </authorList>
    </citation>
    <scope>NUCLEOTIDE SEQUENCE [LARGE SCALE GENOMIC DNA]</scope>
    <source>
        <strain evidence="4">cv. CM334</strain>
    </source>
</reference>
<accession>A0A2G2ZB09</accession>
<proteinExistence type="predicted"/>
<organism evidence="3 4">
    <name type="scientific">Capsicum annuum</name>
    <name type="common">Capsicum pepper</name>
    <dbReference type="NCBI Taxonomy" id="4072"/>
    <lineage>
        <taxon>Eukaryota</taxon>
        <taxon>Viridiplantae</taxon>
        <taxon>Streptophyta</taxon>
        <taxon>Embryophyta</taxon>
        <taxon>Tracheophyta</taxon>
        <taxon>Spermatophyta</taxon>
        <taxon>Magnoliopsida</taxon>
        <taxon>eudicotyledons</taxon>
        <taxon>Gunneridae</taxon>
        <taxon>Pentapetalae</taxon>
        <taxon>asterids</taxon>
        <taxon>lamiids</taxon>
        <taxon>Solanales</taxon>
        <taxon>Solanaceae</taxon>
        <taxon>Solanoideae</taxon>
        <taxon>Capsiceae</taxon>
        <taxon>Capsicum</taxon>
    </lineage>
</organism>
<comment type="caution">
    <text evidence="3">The sequence shown here is derived from an EMBL/GenBank/DDBJ whole genome shotgun (WGS) entry which is preliminary data.</text>
</comment>